<evidence type="ECO:0000313" key="2">
    <source>
        <dbReference type="EMBL" id="UYV78584.1"/>
    </source>
</evidence>
<protein>
    <recommendedName>
        <fullName evidence="1">DDE-1 domain-containing protein</fullName>
    </recommendedName>
</protein>
<dbReference type="Proteomes" id="UP001235939">
    <property type="component" value="Chromosome 16"/>
</dbReference>
<dbReference type="Pfam" id="PF03184">
    <property type="entry name" value="DDE_1"/>
    <property type="match status" value="1"/>
</dbReference>
<feature type="domain" description="DDE-1" evidence="1">
    <location>
        <begin position="84"/>
        <end position="167"/>
    </location>
</feature>
<evidence type="ECO:0000259" key="1">
    <source>
        <dbReference type="Pfam" id="PF03184"/>
    </source>
</evidence>
<dbReference type="EMBL" id="CP092878">
    <property type="protein sequence ID" value="UYV78584.1"/>
    <property type="molecule type" value="Genomic_DNA"/>
</dbReference>
<sequence length="168" mass="19179">MRFKSRHGIRQLDIQGENLSANTEQQNILKSLLKIRLIRKATKKSIRNWFILEENANKSLVAKNAMSGPGYKASKARITAMFANPLRFKGIKKLPVIYKKQKNSWMDTNIFIGWYDTVFIPKVKKKKHQIATGKSGNALLLIDNATSHPSNISMERENGKFKVAFFPS</sequence>
<keyword evidence="3" id="KW-1185">Reference proteome</keyword>
<name>A0ABY6LBN4_9ARAC</name>
<evidence type="ECO:0000313" key="3">
    <source>
        <dbReference type="Proteomes" id="UP001235939"/>
    </source>
</evidence>
<dbReference type="InterPro" id="IPR004875">
    <property type="entry name" value="DDE_SF_endonuclease_dom"/>
</dbReference>
<reference evidence="2 3" key="1">
    <citation type="submission" date="2022-01" db="EMBL/GenBank/DDBJ databases">
        <title>A chromosomal length assembly of Cordylochernes scorpioides.</title>
        <authorList>
            <person name="Zeh D."/>
            <person name="Zeh J."/>
        </authorList>
    </citation>
    <scope>NUCLEOTIDE SEQUENCE [LARGE SCALE GENOMIC DNA]</scope>
    <source>
        <strain evidence="2">IN4F17</strain>
        <tissue evidence="2">Whole Body</tissue>
    </source>
</reference>
<gene>
    <name evidence="2" type="ORF">LAZ67_16002071</name>
</gene>
<organism evidence="2 3">
    <name type="scientific">Cordylochernes scorpioides</name>
    <dbReference type="NCBI Taxonomy" id="51811"/>
    <lineage>
        <taxon>Eukaryota</taxon>
        <taxon>Metazoa</taxon>
        <taxon>Ecdysozoa</taxon>
        <taxon>Arthropoda</taxon>
        <taxon>Chelicerata</taxon>
        <taxon>Arachnida</taxon>
        <taxon>Pseudoscorpiones</taxon>
        <taxon>Cheliferoidea</taxon>
        <taxon>Chernetidae</taxon>
        <taxon>Cordylochernes</taxon>
    </lineage>
</organism>
<proteinExistence type="predicted"/>
<accession>A0ABY6LBN4</accession>